<dbReference type="Proteomes" id="UP001365128">
    <property type="component" value="Unassembled WGS sequence"/>
</dbReference>
<organism evidence="2 3">
    <name type="scientific">Phyllosticta citricarpa</name>
    <dbReference type="NCBI Taxonomy" id="55181"/>
    <lineage>
        <taxon>Eukaryota</taxon>
        <taxon>Fungi</taxon>
        <taxon>Dikarya</taxon>
        <taxon>Ascomycota</taxon>
        <taxon>Pezizomycotina</taxon>
        <taxon>Dothideomycetes</taxon>
        <taxon>Dothideomycetes incertae sedis</taxon>
        <taxon>Botryosphaeriales</taxon>
        <taxon>Phyllostictaceae</taxon>
        <taxon>Phyllosticta</taxon>
    </lineage>
</organism>
<comment type="caution">
    <text evidence="2">The sequence shown here is derived from an EMBL/GenBank/DDBJ whole genome shotgun (WGS) entry which is preliminary data.</text>
</comment>
<keyword evidence="3" id="KW-1185">Reference proteome</keyword>
<evidence type="ECO:0000313" key="3">
    <source>
        <dbReference type="Proteomes" id="UP001365128"/>
    </source>
</evidence>
<proteinExistence type="predicted"/>
<dbReference type="EMBL" id="JBBPDW010000014">
    <property type="protein sequence ID" value="KAK7546603.1"/>
    <property type="molecule type" value="Genomic_DNA"/>
</dbReference>
<protein>
    <submittedName>
        <fullName evidence="2">Uncharacterized protein</fullName>
    </submittedName>
</protein>
<reference evidence="2 3" key="1">
    <citation type="submission" date="2024-04" db="EMBL/GenBank/DDBJ databases">
        <title>Phyllosticta paracitricarpa is synonymous to the EU quarantine fungus P. citricarpa based on phylogenomic analyses.</title>
        <authorList>
            <consortium name="Lawrence Berkeley National Laboratory"/>
            <person name="Van Ingen-Buijs V.A."/>
            <person name="Van Westerhoven A.C."/>
            <person name="Haridas S."/>
            <person name="Skiadas P."/>
            <person name="Martin F."/>
            <person name="Groenewald J.Z."/>
            <person name="Crous P.W."/>
            <person name="Seidl M.F."/>
        </authorList>
    </citation>
    <scope>NUCLEOTIDE SEQUENCE [LARGE SCALE GENOMIC DNA]</scope>
    <source>
        <strain evidence="2 3">CBS 122670</strain>
    </source>
</reference>
<sequence>MRGARESELPGPFLKPLALWLSNLPVTVSANQSGGKIDNCTTLPQRSAVFMPFQPRDFAQGVLVVNGATLVSFAAQSDSAAVNLATCVLGGSRLDHSGTGAFLTYVKHSVIGSFEESRHFSAQDKTAHWNQDRYEDADNADDGFIRQGGSRHWRGWMKLDGGEIGDDERGSGGRVGVSRGKGAHYLGKKWQPVFTPLPPKPATVEALRRPGSRTHRLIFPRHSAAMTTTPTTWKSLVARATASVLDCTADTFFPGSRT</sequence>
<keyword evidence="1" id="KW-0732">Signal</keyword>
<evidence type="ECO:0000313" key="2">
    <source>
        <dbReference type="EMBL" id="KAK7546603.1"/>
    </source>
</evidence>
<evidence type="ECO:0000256" key="1">
    <source>
        <dbReference type="SAM" id="SignalP"/>
    </source>
</evidence>
<feature type="chain" id="PRO_5047010756" evidence="1">
    <location>
        <begin position="31"/>
        <end position="258"/>
    </location>
</feature>
<accession>A0ABR1MFF9</accession>
<feature type="signal peptide" evidence="1">
    <location>
        <begin position="1"/>
        <end position="30"/>
    </location>
</feature>
<name>A0ABR1MFF9_9PEZI</name>
<gene>
    <name evidence="2" type="ORF">IWX46DRAFT_656545</name>
</gene>